<feature type="domain" description="FAD/NAD(P)-binding" evidence="4">
    <location>
        <begin position="4"/>
        <end position="204"/>
    </location>
</feature>
<evidence type="ECO:0000259" key="4">
    <source>
        <dbReference type="Pfam" id="PF07992"/>
    </source>
</evidence>
<dbReference type="InterPro" id="IPR050346">
    <property type="entry name" value="FMO-like"/>
</dbReference>
<reference evidence="5 6" key="1">
    <citation type="journal article" date="2016" name="Nat. Commun.">
        <title>Ectomycorrhizal ecology is imprinted in the genome of the dominant symbiotic fungus Cenococcum geophilum.</title>
        <authorList>
            <consortium name="DOE Joint Genome Institute"/>
            <person name="Peter M."/>
            <person name="Kohler A."/>
            <person name="Ohm R.A."/>
            <person name="Kuo A."/>
            <person name="Krutzmann J."/>
            <person name="Morin E."/>
            <person name="Arend M."/>
            <person name="Barry K.W."/>
            <person name="Binder M."/>
            <person name="Choi C."/>
            <person name="Clum A."/>
            <person name="Copeland A."/>
            <person name="Grisel N."/>
            <person name="Haridas S."/>
            <person name="Kipfer T."/>
            <person name="LaButti K."/>
            <person name="Lindquist E."/>
            <person name="Lipzen A."/>
            <person name="Maire R."/>
            <person name="Meier B."/>
            <person name="Mihaltcheva S."/>
            <person name="Molinier V."/>
            <person name="Murat C."/>
            <person name="Poggeler S."/>
            <person name="Quandt C.A."/>
            <person name="Sperisen C."/>
            <person name="Tritt A."/>
            <person name="Tisserant E."/>
            <person name="Crous P.W."/>
            <person name="Henrissat B."/>
            <person name="Nehls U."/>
            <person name="Egli S."/>
            <person name="Spatafora J.W."/>
            <person name="Grigoriev I.V."/>
            <person name="Martin F.M."/>
        </authorList>
    </citation>
    <scope>NUCLEOTIDE SEQUENCE [LARGE SCALE GENOMIC DNA]</scope>
    <source>
        <strain evidence="5 6">CBS 459.81</strain>
    </source>
</reference>
<dbReference type="InterPro" id="IPR023753">
    <property type="entry name" value="FAD/NAD-binding_dom"/>
</dbReference>
<organism evidence="5 6">
    <name type="scientific">Lepidopterella palustris CBS 459.81</name>
    <dbReference type="NCBI Taxonomy" id="1314670"/>
    <lineage>
        <taxon>Eukaryota</taxon>
        <taxon>Fungi</taxon>
        <taxon>Dikarya</taxon>
        <taxon>Ascomycota</taxon>
        <taxon>Pezizomycotina</taxon>
        <taxon>Dothideomycetes</taxon>
        <taxon>Pleosporomycetidae</taxon>
        <taxon>Mytilinidiales</taxon>
        <taxon>Argynnaceae</taxon>
        <taxon>Lepidopterella</taxon>
    </lineage>
</organism>
<dbReference type="EMBL" id="KV744863">
    <property type="protein sequence ID" value="OCK83350.1"/>
    <property type="molecule type" value="Genomic_DNA"/>
</dbReference>
<dbReference type="Gene3D" id="3.50.50.60">
    <property type="entry name" value="FAD/NAD(P)-binding domain"/>
    <property type="match status" value="1"/>
</dbReference>
<keyword evidence="2" id="KW-0274">FAD</keyword>
<evidence type="ECO:0000256" key="3">
    <source>
        <dbReference type="ARBA" id="ARBA00023002"/>
    </source>
</evidence>
<name>A0A8E2EG25_9PEZI</name>
<dbReference type="GO" id="GO:0016491">
    <property type="term" value="F:oxidoreductase activity"/>
    <property type="evidence" value="ECO:0007669"/>
    <property type="project" value="UniProtKB-KW"/>
</dbReference>
<accession>A0A8E2EG25</accession>
<sequence>MKKHDVVIVGTGWYGLAFARTYIQPNPAADFILLETVDTLGGSWDAHCLYTGPKTDNQYGSFEFPDFTMNEDIVGAGANLGPYQHIPGKSKVDVIEEGGDGRWTLIVISQLPKKGGPDHVKAASQSIARKVVIAFGLTPALNIPNFHGAAAFDAPIFHAKDFLQYVLRIETAKVVVVGGGMSAYDCVYAYATAGVPVDWVIRESGKGSTWMEPPVLPMLKKKFDNIVYMRLFTLFSPCIWAAQDSIDSVSHWFHGMVIRRWIVKAFRAALTKEVVDLAGYNEHPETQKLKPWTGPFWDGTGIGILNYPTNFYDCKADDEIVTLFPSPSDQPNVCPHGKQNDTAAEQPSKRHPYHLYRFMVPPHYINNRTIGTLGMSIGLHKSLSATIQLLWLASYLSGDLHIVKTQEEIEYDTVLHGRFCRWRDAVGYRDQFPDFAFDSLPYLDLILGVEDAAEEWALEGATRAVGCGGLQGS</sequence>
<evidence type="ECO:0000313" key="5">
    <source>
        <dbReference type="EMBL" id="OCK83350.1"/>
    </source>
</evidence>
<keyword evidence="1" id="KW-0285">Flavoprotein</keyword>
<dbReference type="AlphaFoldDB" id="A0A8E2EG25"/>
<evidence type="ECO:0000313" key="6">
    <source>
        <dbReference type="Proteomes" id="UP000250266"/>
    </source>
</evidence>
<proteinExistence type="predicted"/>
<dbReference type="OrthoDB" id="2915840at2759"/>
<dbReference type="PANTHER" id="PTHR23023">
    <property type="entry name" value="DIMETHYLANILINE MONOOXYGENASE"/>
    <property type="match status" value="1"/>
</dbReference>
<evidence type="ECO:0000256" key="1">
    <source>
        <dbReference type="ARBA" id="ARBA00022630"/>
    </source>
</evidence>
<keyword evidence="6" id="KW-1185">Reference proteome</keyword>
<protein>
    <submittedName>
        <fullName evidence="5">FAD/NAD(P)-binding domain-containing protein</fullName>
    </submittedName>
</protein>
<dbReference type="SUPFAM" id="SSF51905">
    <property type="entry name" value="FAD/NAD(P)-binding domain"/>
    <property type="match status" value="1"/>
</dbReference>
<gene>
    <name evidence="5" type="ORF">K432DRAFT_423441</name>
</gene>
<dbReference type="PRINTS" id="PR00411">
    <property type="entry name" value="PNDRDTASEI"/>
</dbReference>
<evidence type="ECO:0000256" key="2">
    <source>
        <dbReference type="ARBA" id="ARBA00022827"/>
    </source>
</evidence>
<dbReference type="Pfam" id="PF07992">
    <property type="entry name" value="Pyr_redox_2"/>
    <property type="match status" value="1"/>
</dbReference>
<dbReference type="InterPro" id="IPR036188">
    <property type="entry name" value="FAD/NAD-bd_sf"/>
</dbReference>
<keyword evidence="3" id="KW-0560">Oxidoreductase</keyword>
<dbReference type="Proteomes" id="UP000250266">
    <property type="component" value="Unassembled WGS sequence"/>
</dbReference>